<dbReference type="KEGG" id="bcou:IC761_10215"/>
<dbReference type="AlphaFoldDB" id="A0A7S9DC88"/>
<sequence length="122" mass="13046">MTTRQSVFIVDDDPSVRTSMSRLLREYGFVTTLFESASALLDYGSFDSAICIVIDINLDGNSGIDLRRRLAEDGVTVPVIFITGSDSAANRVAAITSGCVAYLTKPFTAQSLIESVTRASAA</sequence>
<dbReference type="InterPro" id="IPR050595">
    <property type="entry name" value="Bact_response_regulator"/>
</dbReference>
<dbReference type="InterPro" id="IPR011006">
    <property type="entry name" value="CheY-like_superfamily"/>
</dbReference>
<dbReference type="InterPro" id="IPR001789">
    <property type="entry name" value="Sig_transdc_resp-reg_receiver"/>
</dbReference>
<keyword evidence="5" id="KW-1185">Reference proteome</keyword>
<organism evidence="4 5">
    <name type="scientific">Bradyrhizobium commune</name>
    <dbReference type="NCBI Taxonomy" id="83627"/>
    <lineage>
        <taxon>Bacteria</taxon>
        <taxon>Pseudomonadati</taxon>
        <taxon>Pseudomonadota</taxon>
        <taxon>Alphaproteobacteria</taxon>
        <taxon>Hyphomicrobiales</taxon>
        <taxon>Nitrobacteraceae</taxon>
        <taxon>Bradyrhizobium</taxon>
    </lineage>
</organism>
<dbReference type="EMBL" id="CP061379">
    <property type="protein sequence ID" value="QPF95154.1"/>
    <property type="molecule type" value="Genomic_DNA"/>
</dbReference>
<accession>A0A7S9DC88</accession>
<dbReference type="Pfam" id="PF00072">
    <property type="entry name" value="Response_reg"/>
    <property type="match status" value="1"/>
</dbReference>
<feature type="domain" description="Response regulatory" evidence="3">
    <location>
        <begin position="6"/>
        <end position="120"/>
    </location>
</feature>
<dbReference type="SUPFAM" id="SSF52172">
    <property type="entry name" value="CheY-like"/>
    <property type="match status" value="1"/>
</dbReference>
<reference evidence="4 5" key="1">
    <citation type="submission" date="2020-09" db="EMBL/GenBank/DDBJ databases">
        <title>Complete genomes of bradyrhizobia occurring on native shrubby legumes in Australia.</title>
        <authorList>
            <person name="Lafay B."/>
        </authorList>
    </citation>
    <scope>NUCLEOTIDE SEQUENCE [LARGE SCALE GENOMIC DNA]</scope>
    <source>
        <strain evidence="4 5">BDV5040</strain>
    </source>
</reference>
<dbReference type="Gene3D" id="3.40.50.2300">
    <property type="match status" value="1"/>
</dbReference>
<keyword evidence="1 2" id="KW-0597">Phosphoprotein</keyword>
<dbReference type="PANTHER" id="PTHR44591">
    <property type="entry name" value="STRESS RESPONSE REGULATOR PROTEIN 1"/>
    <property type="match status" value="1"/>
</dbReference>
<evidence type="ECO:0000256" key="2">
    <source>
        <dbReference type="PROSITE-ProRule" id="PRU00169"/>
    </source>
</evidence>
<evidence type="ECO:0000313" key="4">
    <source>
        <dbReference type="EMBL" id="QPF95154.1"/>
    </source>
</evidence>
<dbReference type="PANTHER" id="PTHR44591:SF21">
    <property type="entry name" value="TWO-COMPONENT RESPONSE REGULATOR"/>
    <property type="match status" value="1"/>
</dbReference>
<dbReference type="GO" id="GO:0000160">
    <property type="term" value="P:phosphorelay signal transduction system"/>
    <property type="evidence" value="ECO:0007669"/>
    <property type="project" value="InterPro"/>
</dbReference>
<evidence type="ECO:0000259" key="3">
    <source>
        <dbReference type="PROSITE" id="PS50110"/>
    </source>
</evidence>
<evidence type="ECO:0000256" key="1">
    <source>
        <dbReference type="ARBA" id="ARBA00022553"/>
    </source>
</evidence>
<proteinExistence type="predicted"/>
<dbReference type="SMART" id="SM00448">
    <property type="entry name" value="REC"/>
    <property type="match status" value="1"/>
</dbReference>
<feature type="modified residue" description="4-aspartylphosphate" evidence="2">
    <location>
        <position position="55"/>
    </location>
</feature>
<protein>
    <submittedName>
        <fullName evidence="4">Response regulator</fullName>
    </submittedName>
</protein>
<name>A0A7S9DC88_9BRAD</name>
<evidence type="ECO:0000313" key="5">
    <source>
        <dbReference type="Proteomes" id="UP000594621"/>
    </source>
</evidence>
<gene>
    <name evidence="4" type="ORF">IC761_10215</name>
</gene>
<dbReference type="Proteomes" id="UP000594621">
    <property type="component" value="Chromosome"/>
</dbReference>
<dbReference type="PROSITE" id="PS50110">
    <property type="entry name" value="RESPONSE_REGULATORY"/>
    <property type="match status" value="1"/>
</dbReference>